<evidence type="ECO:0000313" key="4">
    <source>
        <dbReference type="Proteomes" id="UP000036932"/>
    </source>
</evidence>
<dbReference type="InterPro" id="IPR055170">
    <property type="entry name" value="GFO_IDH_MocA-like_dom"/>
</dbReference>
<dbReference type="SUPFAM" id="SSF51735">
    <property type="entry name" value="NAD(P)-binding Rossmann-fold domains"/>
    <property type="match status" value="1"/>
</dbReference>
<proteinExistence type="predicted"/>
<dbReference type="Proteomes" id="UP000036932">
    <property type="component" value="Unassembled WGS sequence"/>
</dbReference>
<reference evidence="4" key="1">
    <citation type="submission" date="2015-08" db="EMBL/GenBank/DDBJ databases">
        <title>Genome sequencing project for genomic taxonomy and phylogenomics of Bacillus-like bacteria.</title>
        <authorList>
            <person name="Liu B."/>
            <person name="Wang J."/>
            <person name="Zhu Y."/>
            <person name="Liu G."/>
            <person name="Chen Q."/>
            <person name="Chen Z."/>
            <person name="Lan J."/>
            <person name="Che J."/>
            <person name="Ge C."/>
            <person name="Shi H."/>
            <person name="Pan Z."/>
            <person name="Liu X."/>
        </authorList>
    </citation>
    <scope>NUCLEOTIDE SEQUENCE [LARGE SCALE GENOMIC DNA]</scope>
    <source>
        <strain evidence="4">FJAT-22460</strain>
    </source>
</reference>
<dbReference type="OrthoDB" id="9815825at2"/>
<dbReference type="PATRIC" id="fig|1705565.3.peg.898"/>
<dbReference type="GO" id="GO:0000166">
    <property type="term" value="F:nucleotide binding"/>
    <property type="evidence" value="ECO:0007669"/>
    <property type="project" value="InterPro"/>
</dbReference>
<protein>
    <submittedName>
        <fullName evidence="3">Dehydrogenase</fullName>
    </submittedName>
</protein>
<dbReference type="InterPro" id="IPR051450">
    <property type="entry name" value="Gfo/Idh/MocA_Oxidoreductases"/>
</dbReference>
<dbReference type="PANTHER" id="PTHR43377:SF1">
    <property type="entry name" value="BILIVERDIN REDUCTASE A"/>
    <property type="match status" value="1"/>
</dbReference>
<organism evidence="3 4">
    <name type="scientific">Paenibacillus solani</name>
    <dbReference type="NCBI Taxonomy" id="1705565"/>
    <lineage>
        <taxon>Bacteria</taxon>
        <taxon>Bacillati</taxon>
        <taxon>Bacillota</taxon>
        <taxon>Bacilli</taxon>
        <taxon>Bacillales</taxon>
        <taxon>Paenibacillaceae</taxon>
        <taxon>Paenibacillus</taxon>
    </lineage>
</organism>
<sequence>MNKIKVGFISFAHMHAATYLFSMLKRDDVEVVGIADEDAERVRPYSVERGIPYYADYNELLSQEIDAVVICSENARHAEITKRAAEAGKHVLCEKPLGLSEAEMLEMIRVCKEHDVQLMTAFPCRYLTSVRQAKEAVDAGQIGDILAMKGTNRGTMPGGWFIEREKSGGGAVFDHTVHVMDLMHWFTGSKVEEVYAHAETLFHDTDIDDAGMVHVKFANGVVAVLDPSWSRNRTFPTWGDVTLEIIGTKGVLNIDAFAQKNEVYSDVTGKAAAWSFWGDDMDEGLINSFVESIRNGKPVEVTGEDGYYSARVALAAYESASTKRTVQLKSQA</sequence>
<accession>A0A0M1N442</accession>
<dbReference type="RefSeq" id="WP_053490043.1">
    <property type="nucleotide sequence ID" value="NZ_LIUT01000006.1"/>
</dbReference>
<comment type="caution">
    <text evidence="3">The sequence shown here is derived from an EMBL/GenBank/DDBJ whole genome shotgun (WGS) entry which is preliminary data.</text>
</comment>
<evidence type="ECO:0000259" key="2">
    <source>
        <dbReference type="Pfam" id="PF22725"/>
    </source>
</evidence>
<keyword evidence="4" id="KW-1185">Reference proteome</keyword>
<dbReference type="Pfam" id="PF01408">
    <property type="entry name" value="GFO_IDH_MocA"/>
    <property type="match status" value="1"/>
</dbReference>
<dbReference type="Gene3D" id="3.30.360.10">
    <property type="entry name" value="Dihydrodipicolinate Reductase, domain 2"/>
    <property type="match status" value="1"/>
</dbReference>
<dbReference type="Pfam" id="PF22725">
    <property type="entry name" value="GFO_IDH_MocA_C3"/>
    <property type="match status" value="1"/>
</dbReference>
<dbReference type="PANTHER" id="PTHR43377">
    <property type="entry name" value="BILIVERDIN REDUCTASE A"/>
    <property type="match status" value="1"/>
</dbReference>
<evidence type="ECO:0000313" key="3">
    <source>
        <dbReference type="EMBL" id="KOR76932.1"/>
    </source>
</evidence>
<dbReference type="SUPFAM" id="SSF55347">
    <property type="entry name" value="Glyceraldehyde-3-phosphate dehydrogenase-like, C-terminal domain"/>
    <property type="match status" value="1"/>
</dbReference>
<dbReference type="Gene3D" id="3.40.50.720">
    <property type="entry name" value="NAD(P)-binding Rossmann-like Domain"/>
    <property type="match status" value="1"/>
</dbReference>
<dbReference type="EMBL" id="LIUT01000006">
    <property type="protein sequence ID" value="KOR76932.1"/>
    <property type="molecule type" value="Genomic_DNA"/>
</dbReference>
<dbReference type="InterPro" id="IPR036291">
    <property type="entry name" value="NAD(P)-bd_dom_sf"/>
</dbReference>
<dbReference type="InterPro" id="IPR000683">
    <property type="entry name" value="Gfo/Idh/MocA-like_OxRdtase_N"/>
</dbReference>
<feature type="domain" description="Gfo/Idh/MocA-like oxidoreductase N-terminal" evidence="1">
    <location>
        <begin position="16"/>
        <end position="121"/>
    </location>
</feature>
<dbReference type="AlphaFoldDB" id="A0A0M1N442"/>
<feature type="domain" description="GFO/IDH/MocA-like oxidoreductase" evidence="2">
    <location>
        <begin position="130"/>
        <end position="252"/>
    </location>
</feature>
<name>A0A0M1N442_9BACL</name>
<evidence type="ECO:0000259" key="1">
    <source>
        <dbReference type="Pfam" id="PF01408"/>
    </source>
</evidence>
<gene>
    <name evidence="3" type="ORF">AM231_23710</name>
</gene>